<evidence type="ECO:0000256" key="2">
    <source>
        <dbReference type="ARBA" id="ARBA00022475"/>
    </source>
</evidence>
<evidence type="ECO:0000256" key="3">
    <source>
        <dbReference type="ARBA" id="ARBA00022519"/>
    </source>
</evidence>
<keyword evidence="2" id="KW-1003">Cell membrane</keyword>
<evidence type="ECO:0000259" key="7">
    <source>
        <dbReference type="Pfam" id="PF02470"/>
    </source>
</evidence>
<dbReference type="AlphaFoldDB" id="A0A448MMU2"/>
<dbReference type="EMBL" id="LR134405">
    <property type="protein sequence ID" value="VEH66465.1"/>
    <property type="molecule type" value="Genomic_DNA"/>
</dbReference>
<dbReference type="PANTHER" id="PTHR30462">
    <property type="entry name" value="INTERMEMBRANE TRANSPORT PROTEIN PQIB-RELATED"/>
    <property type="match status" value="1"/>
</dbReference>
<organism evidence="8 9">
    <name type="scientific">Rodentibacter pneumotropicus</name>
    <dbReference type="NCBI Taxonomy" id="758"/>
    <lineage>
        <taxon>Bacteria</taxon>
        <taxon>Pseudomonadati</taxon>
        <taxon>Pseudomonadota</taxon>
        <taxon>Gammaproteobacteria</taxon>
        <taxon>Pasteurellales</taxon>
        <taxon>Pasteurellaceae</taxon>
        <taxon>Rodentibacter</taxon>
    </lineage>
</organism>
<dbReference type="InterPro" id="IPR003399">
    <property type="entry name" value="Mce/MlaD"/>
</dbReference>
<keyword evidence="5" id="KW-1133">Transmembrane helix</keyword>
<evidence type="ECO:0000256" key="6">
    <source>
        <dbReference type="ARBA" id="ARBA00023136"/>
    </source>
</evidence>
<keyword evidence="6" id="KW-0472">Membrane</keyword>
<proteinExistence type="predicted"/>
<dbReference type="PANTHER" id="PTHR30462:SF0">
    <property type="entry name" value="INTERMEMBRANE TRANSPORT PROTEIN YEBT"/>
    <property type="match status" value="1"/>
</dbReference>
<evidence type="ECO:0000256" key="1">
    <source>
        <dbReference type="ARBA" id="ARBA00004533"/>
    </source>
</evidence>
<keyword evidence="3" id="KW-0997">Cell inner membrane</keyword>
<name>A0A448MMU2_9PAST</name>
<evidence type="ECO:0000256" key="5">
    <source>
        <dbReference type="ARBA" id="ARBA00022989"/>
    </source>
</evidence>
<evidence type="ECO:0000256" key="4">
    <source>
        <dbReference type="ARBA" id="ARBA00022692"/>
    </source>
</evidence>
<accession>A0A448MMU2</accession>
<comment type="subcellular location">
    <subcellularLocation>
        <location evidence="1">Cell inner membrane</location>
    </subcellularLocation>
</comment>
<dbReference type="InterPro" id="IPR051800">
    <property type="entry name" value="PqiA-PqiB_transport"/>
</dbReference>
<keyword evidence="4" id="KW-0812">Transmembrane</keyword>
<feature type="domain" description="Mce/MlaD" evidence="7">
    <location>
        <begin position="3"/>
        <end position="72"/>
    </location>
</feature>
<dbReference type="Pfam" id="PF02470">
    <property type="entry name" value="MlaD"/>
    <property type="match status" value="2"/>
</dbReference>
<dbReference type="Proteomes" id="UP000278733">
    <property type="component" value="Chromosome"/>
</dbReference>
<sequence>MSLRYLGLSIGEVENITLDPKSRKITAQALINPNYMGMIAKEGSTFKIISPQISAGAIENLESLLQPYIDVEVGKGKTKTQFNLTQTSPSRNKYSSGVPFILETNDAMNLTEGSPVLYRGVEVGTIRKFDLNSLGDRVLIHIAITPNINI</sequence>
<dbReference type="KEGG" id="rpne:NCTC8284_01633"/>
<evidence type="ECO:0000313" key="8">
    <source>
        <dbReference type="EMBL" id="VEH66465.1"/>
    </source>
</evidence>
<feature type="domain" description="Mce/MlaD" evidence="7">
    <location>
        <begin position="97"/>
        <end position="146"/>
    </location>
</feature>
<dbReference type="GO" id="GO:0005886">
    <property type="term" value="C:plasma membrane"/>
    <property type="evidence" value="ECO:0007669"/>
    <property type="project" value="UniProtKB-SubCell"/>
</dbReference>
<evidence type="ECO:0000313" key="9">
    <source>
        <dbReference type="Proteomes" id="UP000278733"/>
    </source>
</evidence>
<protein>
    <submittedName>
        <fullName evidence="8">Mammalian cell entry-like protein</fullName>
    </submittedName>
</protein>
<gene>
    <name evidence="8" type="ORF">NCTC8284_01633</name>
</gene>
<reference evidence="8 9" key="1">
    <citation type="submission" date="2018-12" db="EMBL/GenBank/DDBJ databases">
        <authorList>
            <consortium name="Pathogen Informatics"/>
        </authorList>
    </citation>
    <scope>NUCLEOTIDE SEQUENCE [LARGE SCALE GENOMIC DNA]</scope>
    <source>
        <strain evidence="8 9">NCTC8284</strain>
    </source>
</reference>